<dbReference type="AlphaFoldDB" id="A0A7R9H410"/>
<dbReference type="PANTHER" id="PTHR24257:SF17">
    <property type="match status" value="1"/>
</dbReference>
<sequence>MSVVPVSVRYTMSGYERFKVARLARGESVKDARLQKPITREAFGTLSIHPEGISVKDARLQVWELGLIPDPPWSRFPKATGSDMEALLRGTPPVLIDGDLNAKHPSLGSRIMVVTELDSSQYHFLVKLGSVVSFIDPEKPDLNFTDKYSFRNVLREKVEPAPTFQMEEEVDHGAMSITFTTNPYEKDILKSPETTPELCEENAALILKSWRGPVVEMRPQTHVTQLKGDVEIPTIKVHLQKVVPFFYNRLHGATNPMIKGLGNYVSDDGDIKTVKISNSQSRIVGGYSTDIVQYPFIVSIQLKYETPPQHVFVAGIYPTEVRDSSTTRVSIQLNYETPPQHVFVAGIHQLKDNTPPQHVSIQLKYETPPQHVCGGSLLNQDWVLTAAHCIINMETGCSCTSSSFPPRTNKSSPNIMASIVPSPSFAATNNTKATN</sequence>
<dbReference type="GO" id="GO:0004252">
    <property type="term" value="F:serine-type endopeptidase activity"/>
    <property type="evidence" value="ECO:0007669"/>
    <property type="project" value="InterPro"/>
</dbReference>
<dbReference type="Gene3D" id="2.40.10.10">
    <property type="entry name" value="Trypsin-like serine proteases"/>
    <property type="match status" value="1"/>
</dbReference>
<dbReference type="GO" id="GO:0006508">
    <property type="term" value="P:proteolysis"/>
    <property type="evidence" value="ECO:0007669"/>
    <property type="project" value="InterPro"/>
</dbReference>
<dbReference type="InterPro" id="IPR043504">
    <property type="entry name" value="Peptidase_S1_PA_chymotrypsin"/>
</dbReference>
<dbReference type="InterPro" id="IPR009003">
    <property type="entry name" value="Peptidase_S1_PA"/>
</dbReference>
<dbReference type="InterPro" id="IPR050850">
    <property type="entry name" value="Peptidase_S1_Elastase_sf"/>
</dbReference>
<reference evidence="2" key="1">
    <citation type="submission" date="2020-11" db="EMBL/GenBank/DDBJ databases">
        <authorList>
            <person name="Tran Van P."/>
        </authorList>
    </citation>
    <scope>NUCLEOTIDE SEQUENCE</scope>
</reference>
<dbReference type="InterPro" id="IPR018114">
    <property type="entry name" value="TRYPSIN_HIS"/>
</dbReference>
<proteinExistence type="predicted"/>
<evidence type="ECO:0000313" key="2">
    <source>
        <dbReference type="EMBL" id="CAD7407131.1"/>
    </source>
</evidence>
<name>A0A7R9H410_TIMPO</name>
<dbReference type="InterPro" id="IPR001254">
    <property type="entry name" value="Trypsin_dom"/>
</dbReference>
<gene>
    <name evidence="2" type="ORF">TPSB3V08_LOCUS5725</name>
</gene>
<dbReference type="PROSITE" id="PS00134">
    <property type="entry name" value="TRYPSIN_HIS"/>
    <property type="match status" value="1"/>
</dbReference>
<feature type="domain" description="Peptidase S1" evidence="1">
    <location>
        <begin position="354"/>
        <end position="392"/>
    </location>
</feature>
<dbReference type="SUPFAM" id="SSF50494">
    <property type="entry name" value="Trypsin-like serine proteases"/>
    <property type="match status" value="1"/>
</dbReference>
<dbReference type="GO" id="GO:0005615">
    <property type="term" value="C:extracellular space"/>
    <property type="evidence" value="ECO:0007669"/>
    <property type="project" value="TreeGrafter"/>
</dbReference>
<organism evidence="2">
    <name type="scientific">Timema poppense</name>
    <name type="common">Walking stick</name>
    <dbReference type="NCBI Taxonomy" id="170557"/>
    <lineage>
        <taxon>Eukaryota</taxon>
        <taxon>Metazoa</taxon>
        <taxon>Ecdysozoa</taxon>
        <taxon>Arthropoda</taxon>
        <taxon>Hexapoda</taxon>
        <taxon>Insecta</taxon>
        <taxon>Pterygota</taxon>
        <taxon>Neoptera</taxon>
        <taxon>Polyneoptera</taxon>
        <taxon>Phasmatodea</taxon>
        <taxon>Timematodea</taxon>
        <taxon>Timematoidea</taxon>
        <taxon>Timematidae</taxon>
        <taxon>Timema</taxon>
    </lineage>
</organism>
<dbReference type="Pfam" id="PF00089">
    <property type="entry name" value="Trypsin"/>
    <property type="match status" value="1"/>
</dbReference>
<dbReference type="PANTHER" id="PTHR24257">
    <property type="entry name" value="CHYMOTRYPSIN-LIKE ELASTASE FAMILY MEMBER"/>
    <property type="match status" value="1"/>
</dbReference>
<dbReference type="EMBL" id="OD003132">
    <property type="protein sequence ID" value="CAD7407131.1"/>
    <property type="molecule type" value="Genomic_DNA"/>
</dbReference>
<evidence type="ECO:0000259" key="1">
    <source>
        <dbReference type="Pfam" id="PF00089"/>
    </source>
</evidence>
<accession>A0A7R9H410</accession>
<protein>
    <recommendedName>
        <fullName evidence="1">Peptidase S1 domain-containing protein</fullName>
    </recommendedName>
</protein>